<evidence type="ECO:0000313" key="8">
    <source>
        <dbReference type="EMBL" id="CAD8377446.1"/>
    </source>
</evidence>
<proteinExistence type="inferred from homology"/>
<dbReference type="InterPro" id="IPR001579">
    <property type="entry name" value="Glyco_hydro_18_chit_AS"/>
</dbReference>
<keyword evidence="1 3" id="KW-0378">Hydrolase</keyword>
<dbReference type="SUPFAM" id="SSF51445">
    <property type="entry name" value="(Trans)glycosidases"/>
    <property type="match status" value="1"/>
</dbReference>
<evidence type="ECO:0000256" key="1">
    <source>
        <dbReference type="ARBA" id="ARBA00022801"/>
    </source>
</evidence>
<dbReference type="GO" id="GO:0004553">
    <property type="term" value="F:hydrolase activity, hydrolyzing O-glycosyl compounds"/>
    <property type="evidence" value="ECO:0007669"/>
    <property type="project" value="InterPro"/>
</dbReference>
<evidence type="ECO:0000256" key="2">
    <source>
        <dbReference type="ARBA" id="ARBA00023295"/>
    </source>
</evidence>
<sequence length="458" mass="48241">MASLLLIAPLLALAATFDAAVAHGRMLVAFVENWKACPSVEKIKGYDKAIVSFTVSYTWNPGKNQCDQSCTISTPATCDNRARPDLIEAWRQAGTKVLLSFGGAGMGGSWAGDRNDCWEYCCGRADSVVSQLVSIVRSQGFDGVDIDYEYFHSDQSDQFLKALTTGLRGALPAGKILSHAPMDGDVIPGKRYFNVLKEVASSVDYLLPQYYNGPTRPTRDLAGAVTHMGNLVNGIFGGDASKVVFGFCIADCSATGSNVDGAQAASVLQSVARAFPEYGGAFLWAASDDNGWSDSVKRLLASAAASPTTAPTPTMIPTTAPTTAPTKAPTMAPTMAPTVAPTTAPTMLPTMQPTSAPTVSPTPTEPGLRPAKCAEDVSHHGSHAVGPCSKCLAANGVCYGGGDYDSESYCTQWPANTWCGKLALMETRQAKGRQHAFRGTALVQTMSPLSRTVLGDEL</sequence>
<dbReference type="Pfam" id="PF00704">
    <property type="entry name" value="Glyco_hydro_18"/>
    <property type="match status" value="1"/>
</dbReference>
<feature type="chain" id="PRO_5031470525" description="GH18 domain-containing protein" evidence="6">
    <location>
        <begin position="23"/>
        <end position="458"/>
    </location>
</feature>
<keyword evidence="6" id="KW-0732">Signal</keyword>
<feature type="signal peptide" evidence="6">
    <location>
        <begin position="1"/>
        <end position="22"/>
    </location>
</feature>
<evidence type="ECO:0000256" key="3">
    <source>
        <dbReference type="RuleBase" id="RU000489"/>
    </source>
</evidence>
<name>A0A7S0AYM3_9DINO</name>
<evidence type="ECO:0000256" key="6">
    <source>
        <dbReference type="SAM" id="SignalP"/>
    </source>
</evidence>
<evidence type="ECO:0000256" key="5">
    <source>
        <dbReference type="SAM" id="MobiDB-lite"/>
    </source>
</evidence>
<dbReference type="InterPro" id="IPR017853">
    <property type="entry name" value="GH"/>
</dbReference>
<evidence type="ECO:0000256" key="4">
    <source>
        <dbReference type="RuleBase" id="RU004453"/>
    </source>
</evidence>
<evidence type="ECO:0000259" key="7">
    <source>
        <dbReference type="PROSITE" id="PS51910"/>
    </source>
</evidence>
<feature type="domain" description="GH18" evidence="7">
    <location>
        <begin position="25"/>
        <end position="303"/>
    </location>
</feature>
<protein>
    <recommendedName>
        <fullName evidence="7">GH18 domain-containing protein</fullName>
    </recommendedName>
</protein>
<feature type="region of interest" description="Disordered" evidence="5">
    <location>
        <begin position="304"/>
        <end position="330"/>
    </location>
</feature>
<keyword evidence="2 3" id="KW-0326">Glycosidase</keyword>
<comment type="similarity">
    <text evidence="4">Belongs to the glycosyl hydrolase 18 family.</text>
</comment>
<dbReference type="GO" id="GO:0005975">
    <property type="term" value="P:carbohydrate metabolic process"/>
    <property type="evidence" value="ECO:0007669"/>
    <property type="project" value="InterPro"/>
</dbReference>
<gene>
    <name evidence="8" type="ORF">PBAH0796_LOCUS23315</name>
</gene>
<dbReference type="PROSITE" id="PS01095">
    <property type="entry name" value="GH18_1"/>
    <property type="match status" value="1"/>
</dbReference>
<dbReference type="InterPro" id="IPR001223">
    <property type="entry name" value="Glyco_hydro18_cat"/>
</dbReference>
<organism evidence="8">
    <name type="scientific">Pyrodinium bahamense</name>
    <dbReference type="NCBI Taxonomy" id="73915"/>
    <lineage>
        <taxon>Eukaryota</taxon>
        <taxon>Sar</taxon>
        <taxon>Alveolata</taxon>
        <taxon>Dinophyceae</taxon>
        <taxon>Gonyaulacales</taxon>
        <taxon>Pyrocystaceae</taxon>
        <taxon>Pyrodinium</taxon>
    </lineage>
</organism>
<dbReference type="EMBL" id="HBEG01038220">
    <property type="protein sequence ID" value="CAD8377446.1"/>
    <property type="molecule type" value="Transcribed_RNA"/>
</dbReference>
<accession>A0A7S0AYM3</accession>
<dbReference type="PROSITE" id="PS51910">
    <property type="entry name" value="GH18_2"/>
    <property type="match status" value="1"/>
</dbReference>
<dbReference type="AlphaFoldDB" id="A0A7S0AYM3"/>
<reference evidence="8" key="1">
    <citation type="submission" date="2021-01" db="EMBL/GenBank/DDBJ databases">
        <authorList>
            <person name="Corre E."/>
            <person name="Pelletier E."/>
            <person name="Niang G."/>
            <person name="Scheremetjew M."/>
            <person name="Finn R."/>
            <person name="Kale V."/>
            <person name="Holt S."/>
            <person name="Cochrane G."/>
            <person name="Meng A."/>
            <person name="Brown T."/>
            <person name="Cohen L."/>
        </authorList>
    </citation>
    <scope>NUCLEOTIDE SEQUENCE</scope>
    <source>
        <strain evidence="8">Pbaha01</strain>
    </source>
</reference>
<dbReference type="Gene3D" id="3.20.20.80">
    <property type="entry name" value="Glycosidases"/>
    <property type="match status" value="1"/>
</dbReference>